<dbReference type="PROSITE" id="PS51186">
    <property type="entry name" value="GNAT"/>
    <property type="match status" value="1"/>
</dbReference>
<comment type="caution">
    <text evidence="4">The sequence shown here is derived from an EMBL/GenBank/DDBJ whole genome shotgun (WGS) entry which is preliminary data.</text>
</comment>
<dbReference type="CDD" id="cd04301">
    <property type="entry name" value="NAT_SF"/>
    <property type="match status" value="1"/>
</dbReference>
<proteinExistence type="predicted"/>
<dbReference type="InterPro" id="IPR056935">
    <property type="entry name" value="Rv0428c-like_C"/>
</dbReference>
<name>A0A328UAT3_9BACL</name>
<dbReference type="InterPro" id="IPR050680">
    <property type="entry name" value="YpeA/RimI_acetyltransf"/>
</dbReference>
<reference evidence="4 5" key="1">
    <citation type="submission" date="2018-06" db="EMBL/GenBank/DDBJ databases">
        <title>Paenibacillus montanisoli sp. nov., isolated from mountain area soil.</title>
        <authorList>
            <person name="Wu M."/>
        </authorList>
    </citation>
    <scope>NUCLEOTIDE SEQUENCE [LARGE SCALE GENOMIC DNA]</scope>
    <source>
        <strain evidence="4 5">RA17</strain>
    </source>
</reference>
<evidence type="ECO:0000259" key="3">
    <source>
        <dbReference type="PROSITE" id="PS51186"/>
    </source>
</evidence>
<dbReference type="RefSeq" id="WP_112881160.1">
    <property type="nucleotide sequence ID" value="NZ_QLUW01000001.1"/>
</dbReference>
<dbReference type="InterPro" id="IPR000182">
    <property type="entry name" value="GNAT_dom"/>
</dbReference>
<organism evidence="4 5">
    <name type="scientific">Paenibacillus montanisoli</name>
    <dbReference type="NCBI Taxonomy" id="2081970"/>
    <lineage>
        <taxon>Bacteria</taxon>
        <taxon>Bacillati</taxon>
        <taxon>Bacillota</taxon>
        <taxon>Bacilli</taxon>
        <taxon>Bacillales</taxon>
        <taxon>Paenibacillaceae</taxon>
        <taxon>Paenibacillus</taxon>
    </lineage>
</organism>
<protein>
    <submittedName>
        <fullName evidence="4">GNAT family N-acetyltransferase</fullName>
    </submittedName>
</protein>
<keyword evidence="1 4" id="KW-0808">Transferase</keyword>
<dbReference type="AlphaFoldDB" id="A0A328UAT3"/>
<keyword evidence="2" id="KW-0012">Acyltransferase</keyword>
<dbReference type="PANTHER" id="PTHR43420:SF12">
    <property type="entry name" value="N-ACETYLTRANSFERASE DOMAIN-CONTAINING PROTEIN"/>
    <property type="match status" value="1"/>
</dbReference>
<dbReference type="Pfam" id="PF24553">
    <property type="entry name" value="Rv0428c_C"/>
    <property type="match status" value="1"/>
</dbReference>
<dbReference type="PANTHER" id="PTHR43420">
    <property type="entry name" value="ACETYLTRANSFERASE"/>
    <property type="match status" value="1"/>
</dbReference>
<dbReference type="OrthoDB" id="9805924at2"/>
<gene>
    <name evidence="4" type="ORF">DL346_06200</name>
</gene>
<keyword evidence="5" id="KW-1185">Reference proteome</keyword>
<dbReference type="InterPro" id="IPR016181">
    <property type="entry name" value="Acyl_CoA_acyltransferase"/>
</dbReference>
<evidence type="ECO:0000256" key="1">
    <source>
        <dbReference type="ARBA" id="ARBA00022679"/>
    </source>
</evidence>
<evidence type="ECO:0000256" key="2">
    <source>
        <dbReference type="ARBA" id="ARBA00023315"/>
    </source>
</evidence>
<accession>A0A328UAT3</accession>
<feature type="domain" description="N-acetyltransferase" evidence="3">
    <location>
        <begin position="116"/>
        <end position="255"/>
    </location>
</feature>
<dbReference type="SUPFAM" id="SSF55729">
    <property type="entry name" value="Acyl-CoA N-acyltransferases (Nat)"/>
    <property type="match status" value="1"/>
</dbReference>
<dbReference type="Proteomes" id="UP000249260">
    <property type="component" value="Unassembled WGS sequence"/>
</dbReference>
<dbReference type="Gene3D" id="3.40.630.30">
    <property type="match status" value="1"/>
</dbReference>
<evidence type="ECO:0000313" key="4">
    <source>
        <dbReference type="EMBL" id="RAP78035.1"/>
    </source>
</evidence>
<evidence type="ECO:0000313" key="5">
    <source>
        <dbReference type="Proteomes" id="UP000249260"/>
    </source>
</evidence>
<sequence length="255" mass="28537">MTRMIEELTLNAWPSLQTVIYDGWLLRFADGYTKRSNSVSILGGDTGPEELYARIADCERIYTESGQDTIFKITPFGPSALDAVLERLGYAIADPSRVMIVESLDCTPQPVLIAVEFESSMSESWLETMCSMNGITGRNKALAARIMESSKQKQGYFTLMVDGSPAACGLGVIERGFIGLYDIVTAPSSRNQGYGEQLIRHMLHWARANGASKGYLQVVQSNGAANRLYQKLNYREIYRYWYRVKTRAYARESGC</sequence>
<dbReference type="GO" id="GO:0016747">
    <property type="term" value="F:acyltransferase activity, transferring groups other than amino-acyl groups"/>
    <property type="evidence" value="ECO:0007669"/>
    <property type="project" value="InterPro"/>
</dbReference>
<dbReference type="EMBL" id="QLUW01000001">
    <property type="protein sequence ID" value="RAP78035.1"/>
    <property type="molecule type" value="Genomic_DNA"/>
</dbReference>